<keyword evidence="1" id="KW-1133">Transmembrane helix</keyword>
<keyword evidence="1" id="KW-0472">Membrane</keyword>
<dbReference type="RefSeq" id="WP_373654119.1">
    <property type="nucleotide sequence ID" value="NZ_JBGUAW010000001.1"/>
</dbReference>
<evidence type="ECO:0000256" key="1">
    <source>
        <dbReference type="SAM" id="Phobius"/>
    </source>
</evidence>
<reference evidence="2 3" key="1">
    <citation type="submission" date="2024-08" db="EMBL/GenBank/DDBJ databases">
        <title>Whole-genome sequencing of halo(alkali)philic microorganisms from hypersaline lakes.</title>
        <authorList>
            <person name="Sorokin D.Y."/>
            <person name="Merkel A.Y."/>
            <person name="Messina E."/>
            <person name="Yakimov M."/>
        </authorList>
    </citation>
    <scope>NUCLEOTIDE SEQUENCE [LARGE SCALE GENOMIC DNA]</scope>
    <source>
        <strain evidence="2 3">Cl-TMA</strain>
    </source>
</reference>
<name>A0ABV4TPS7_9GAMM</name>
<evidence type="ECO:0000313" key="3">
    <source>
        <dbReference type="Proteomes" id="UP001575181"/>
    </source>
</evidence>
<protein>
    <submittedName>
        <fullName evidence="2">DUF2244 domain-containing protein</fullName>
    </submittedName>
</protein>
<organism evidence="2 3">
    <name type="scientific">Thiohalorhabdus methylotrophus</name>
    <dbReference type="NCBI Taxonomy" id="3242694"/>
    <lineage>
        <taxon>Bacteria</taxon>
        <taxon>Pseudomonadati</taxon>
        <taxon>Pseudomonadota</taxon>
        <taxon>Gammaproteobacteria</taxon>
        <taxon>Thiohalorhabdales</taxon>
        <taxon>Thiohalorhabdaceae</taxon>
        <taxon>Thiohalorhabdus</taxon>
    </lineage>
</organism>
<keyword evidence="3" id="KW-1185">Reference proteome</keyword>
<feature type="transmembrane region" description="Helical" evidence="1">
    <location>
        <begin position="55"/>
        <end position="74"/>
    </location>
</feature>
<gene>
    <name evidence="2" type="ORF">ACERLL_00620</name>
</gene>
<feature type="transmembrane region" description="Helical" evidence="1">
    <location>
        <begin position="31"/>
        <end position="49"/>
    </location>
</feature>
<dbReference type="EMBL" id="JBGUAW010000001">
    <property type="protein sequence ID" value="MFA9459328.1"/>
    <property type="molecule type" value="Genomic_DNA"/>
</dbReference>
<keyword evidence="1" id="KW-0812">Transmembrane</keyword>
<dbReference type="InterPro" id="IPR019253">
    <property type="entry name" value="DUF2244_TM"/>
</dbReference>
<sequence length="165" mass="18636">MVEEEQCPDSEDRQFVIRPNCSLSWQGAKRYLALQALACGIAALPLAWIGAWLVLPFAVVALVAVAVSFYLVLLRANRIEVVWLTEDQVAVERGLRGPEERTEFPRNWVQVVLEPAERRLGANHLYLRAYGRQTEIGAFLTNEEREHLADALGRAVRRGQTGRKL</sequence>
<proteinExistence type="predicted"/>
<dbReference type="Proteomes" id="UP001575181">
    <property type="component" value="Unassembled WGS sequence"/>
</dbReference>
<dbReference type="Pfam" id="PF10003">
    <property type="entry name" value="DUF2244"/>
    <property type="match status" value="1"/>
</dbReference>
<accession>A0ABV4TPS7</accession>
<evidence type="ECO:0000313" key="2">
    <source>
        <dbReference type="EMBL" id="MFA9459328.1"/>
    </source>
</evidence>
<comment type="caution">
    <text evidence="2">The sequence shown here is derived from an EMBL/GenBank/DDBJ whole genome shotgun (WGS) entry which is preliminary data.</text>
</comment>